<proteinExistence type="inferred from homology"/>
<sequence length="382" mass="42586">MSSRPSPNVVPLILEAQADFALNLLREVSTDDRSCIVSPFSVAVTLSMVYAGAKEKTGEEMGQLLAKGAPESEVHKYFGALLKSTTRGTNKGSSNTLEMANKVYVKKGIRVKDAFKGQIEGNYGGQLETVDFEDGAGTAEKINKFVKEATHQKILDVVKPDNFDKDTRLVLINALYFNGTWAKPFNPKHTIKLPFYVDANNTKELDMMRLEAYFIYFEDTQLQLLGMPYQSGKEFMFVLLPKERFGLAQLLAELDGKKLMKLIKVIGRDPQNACKVKVELPKFKLEAIHELNKPLTNMGMTTAFTDRANFEGIANGPLKISEVVQKAFIEVNEEGTVARAATTGRLVDSSSACKEYNFFADHPFCAFLIRDDTVLFSAIFRE</sequence>
<gene>
    <name evidence="4" type="ORF">niasHT_038168</name>
</gene>
<accession>A0ABD2IAY3</accession>
<dbReference type="InterPro" id="IPR042178">
    <property type="entry name" value="Serpin_sf_1"/>
</dbReference>
<feature type="domain" description="Serpin" evidence="3">
    <location>
        <begin position="22"/>
        <end position="382"/>
    </location>
</feature>
<dbReference type="SUPFAM" id="SSF56574">
    <property type="entry name" value="Serpins"/>
    <property type="match status" value="1"/>
</dbReference>
<dbReference type="InterPro" id="IPR000215">
    <property type="entry name" value="Serpin_fam"/>
</dbReference>
<keyword evidence="5" id="KW-1185">Reference proteome</keyword>
<name>A0ABD2IAY3_9BILA</name>
<dbReference type="Gene3D" id="2.30.39.10">
    <property type="entry name" value="Alpha-1-antitrypsin, domain 1"/>
    <property type="match status" value="1"/>
</dbReference>
<evidence type="ECO:0000259" key="3">
    <source>
        <dbReference type="SMART" id="SM00093"/>
    </source>
</evidence>
<evidence type="ECO:0000313" key="4">
    <source>
        <dbReference type="EMBL" id="KAL3074695.1"/>
    </source>
</evidence>
<dbReference type="PANTHER" id="PTHR11461:SF211">
    <property type="entry name" value="GH10112P-RELATED"/>
    <property type="match status" value="1"/>
</dbReference>
<organism evidence="4 5">
    <name type="scientific">Heterodera trifolii</name>
    <dbReference type="NCBI Taxonomy" id="157864"/>
    <lineage>
        <taxon>Eukaryota</taxon>
        <taxon>Metazoa</taxon>
        <taxon>Ecdysozoa</taxon>
        <taxon>Nematoda</taxon>
        <taxon>Chromadorea</taxon>
        <taxon>Rhabditida</taxon>
        <taxon>Tylenchina</taxon>
        <taxon>Tylenchomorpha</taxon>
        <taxon>Tylenchoidea</taxon>
        <taxon>Heteroderidae</taxon>
        <taxon>Heteroderinae</taxon>
        <taxon>Heterodera</taxon>
    </lineage>
</organism>
<dbReference type="AlphaFoldDB" id="A0ABD2IAY3"/>
<evidence type="ECO:0000313" key="5">
    <source>
        <dbReference type="Proteomes" id="UP001620626"/>
    </source>
</evidence>
<dbReference type="InterPro" id="IPR036186">
    <property type="entry name" value="Serpin_sf"/>
</dbReference>
<dbReference type="Pfam" id="PF00079">
    <property type="entry name" value="Serpin"/>
    <property type="match status" value="1"/>
</dbReference>
<dbReference type="Gene3D" id="3.30.497.10">
    <property type="entry name" value="Antithrombin, subunit I, domain 2"/>
    <property type="match status" value="1"/>
</dbReference>
<evidence type="ECO:0000256" key="1">
    <source>
        <dbReference type="ARBA" id="ARBA00009500"/>
    </source>
</evidence>
<comment type="caution">
    <text evidence="4">The sequence shown here is derived from an EMBL/GenBank/DDBJ whole genome shotgun (WGS) entry which is preliminary data.</text>
</comment>
<dbReference type="InterPro" id="IPR023796">
    <property type="entry name" value="Serpin_dom"/>
</dbReference>
<dbReference type="Proteomes" id="UP001620626">
    <property type="component" value="Unassembled WGS sequence"/>
</dbReference>
<dbReference type="CDD" id="cd00172">
    <property type="entry name" value="serpin"/>
    <property type="match status" value="1"/>
</dbReference>
<reference evidence="4 5" key="1">
    <citation type="submission" date="2024-10" db="EMBL/GenBank/DDBJ databases">
        <authorList>
            <person name="Kim D."/>
        </authorList>
    </citation>
    <scope>NUCLEOTIDE SEQUENCE [LARGE SCALE GENOMIC DNA]</scope>
    <source>
        <strain evidence="4">BH-2024</strain>
    </source>
</reference>
<evidence type="ECO:0000256" key="2">
    <source>
        <dbReference type="RuleBase" id="RU000411"/>
    </source>
</evidence>
<dbReference type="InterPro" id="IPR042185">
    <property type="entry name" value="Serpin_sf_2"/>
</dbReference>
<protein>
    <recommendedName>
        <fullName evidence="3">Serpin domain-containing protein</fullName>
    </recommendedName>
</protein>
<comment type="similarity">
    <text evidence="1 2">Belongs to the serpin family.</text>
</comment>
<dbReference type="SMART" id="SM00093">
    <property type="entry name" value="SERPIN"/>
    <property type="match status" value="1"/>
</dbReference>
<dbReference type="PANTHER" id="PTHR11461">
    <property type="entry name" value="SERINE PROTEASE INHIBITOR, SERPIN"/>
    <property type="match status" value="1"/>
</dbReference>
<dbReference type="EMBL" id="JBICBT010001292">
    <property type="protein sequence ID" value="KAL3074695.1"/>
    <property type="molecule type" value="Genomic_DNA"/>
</dbReference>